<keyword evidence="2" id="KW-0547">Nucleotide-binding</keyword>
<dbReference type="GO" id="GO:0140664">
    <property type="term" value="F:ATP-dependent DNA damage sensor activity"/>
    <property type="evidence" value="ECO:0007669"/>
    <property type="project" value="InterPro"/>
</dbReference>
<dbReference type="Proteomes" id="UP001174909">
    <property type="component" value="Unassembled WGS sequence"/>
</dbReference>
<evidence type="ECO:0000256" key="7">
    <source>
        <dbReference type="ARBA" id="ARBA00022840"/>
    </source>
</evidence>
<evidence type="ECO:0000256" key="6">
    <source>
        <dbReference type="ARBA" id="ARBA00022833"/>
    </source>
</evidence>
<evidence type="ECO:0000256" key="4">
    <source>
        <dbReference type="ARBA" id="ARBA00022771"/>
    </source>
</evidence>
<evidence type="ECO:0000259" key="11">
    <source>
        <dbReference type="PROSITE" id="PS50162"/>
    </source>
</evidence>
<dbReference type="PANTHER" id="PTHR32472">
    <property type="entry name" value="DNA REPAIR PROTEIN RADA"/>
    <property type="match status" value="1"/>
</dbReference>
<dbReference type="InterPro" id="IPR004504">
    <property type="entry name" value="DNA_repair_RadA"/>
</dbReference>
<dbReference type="GO" id="GO:0000725">
    <property type="term" value="P:recombinational repair"/>
    <property type="evidence" value="ECO:0007669"/>
    <property type="project" value="TreeGrafter"/>
</dbReference>
<dbReference type="Gene3D" id="3.40.50.300">
    <property type="entry name" value="P-loop containing nucleotide triphosphate hydrolases"/>
    <property type="match status" value="1"/>
</dbReference>
<keyword evidence="5" id="KW-0378">Hydrolase</keyword>
<comment type="caution">
    <text evidence="12">The sequence shown here is derived from an EMBL/GenBank/DDBJ whole genome shotgun (WGS) entry which is preliminary data.</text>
</comment>
<dbReference type="PROSITE" id="PS50162">
    <property type="entry name" value="RECA_2"/>
    <property type="match status" value="1"/>
</dbReference>
<dbReference type="HAMAP" id="MF_01498">
    <property type="entry name" value="RadA_bact"/>
    <property type="match status" value="1"/>
</dbReference>
<evidence type="ECO:0000256" key="2">
    <source>
        <dbReference type="ARBA" id="ARBA00022741"/>
    </source>
</evidence>
<dbReference type="GO" id="GO:0016787">
    <property type="term" value="F:hydrolase activity"/>
    <property type="evidence" value="ECO:0007669"/>
    <property type="project" value="UniProtKB-KW"/>
</dbReference>
<dbReference type="AlphaFoldDB" id="A0AA35SC87"/>
<gene>
    <name evidence="12" type="ORF">GBAR_LOCUS15224</name>
</gene>
<keyword evidence="3" id="KW-0227">DNA damage</keyword>
<dbReference type="EMBL" id="CASHTH010002215">
    <property type="protein sequence ID" value="CAI8026508.1"/>
    <property type="molecule type" value="Genomic_DNA"/>
</dbReference>
<dbReference type="Pfam" id="PF18073">
    <property type="entry name" value="Zn_ribbon_LapB"/>
    <property type="match status" value="1"/>
</dbReference>
<dbReference type="Gene3D" id="3.30.230.10">
    <property type="match status" value="1"/>
</dbReference>
<sequence length="455" mass="48936">KRTVSAYVCQSCGHSAARWFGRCAACGEWNTCVEERPQAPDSRREHLTVSPRAQLQPITQVDDQDHERLQIGISEFDRVLGGGIMPGSVVLVGGDPGIGKSTLLLQMAGQLAASDFRIAYISAEESPAQIRLRAGRLGALCESLHVMAETSLAAILDQLRSASPLAVVIDSIQTIYMPELESAPGSVTQVRECAARLVYLAKESGIPTFLVGHVTKEGTVAGPRVLEHLVDTVLYLEGERHHHFRILRAAKNRFGSTNEIGIFEMRDQGLIEVSNPSKLLLAERAEGVSGSAIVCSMEGTRPLLIEIQALVSRSSFGYPQRVATGIDAKRLSIIIAVLEKRCGHDLSSEDIFVNVVGGIRLDEPAVDMGVGLAIISSFRNKPIDAKTVAIGEVGLGGEIRPVNQIDRRVAEARSLGFEQCLVARSNLQGWKRPEGMEVVGVGGMEAVEALAFGSS</sequence>
<keyword evidence="4" id="KW-0863">Zinc-finger</keyword>
<organism evidence="12 13">
    <name type="scientific">Geodia barretti</name>
    <name type="common">Barrett's horny sponge</name>
    <dbReference type="NCBI Taxonomy" id="519541"/>
    <lineage>
        <taxon>Eukaryota</taxon>
        <taxon>Metazoa</taxon>
        <taxon>Porifera</taxon>
        <taxon>Demospongiae</taxon>
        <taxon>Heteroscleromorpha</taxon>
        <taxon>Tetractinellida</taxon>
        <taxon>Astrophorina</taxon>
        <taxon>Geodiidae</taxon>
        <taxon>Geodia</taxon>
    </lineage>
</organism>
<evidence type="ECO:0000313" key="13">
    <source>
        <dbReference type="Proteomes" id="UP001174909"/>
    </source>
</evidence>
<keyword evidence="10" id="KW-0234">DNA repair</keyword>
<dbReference type="InterPro" id="IPR020568">
    <property type="entry name" value="Ribosomal_Su5_D2-typ_SF"/>
</dbReference>
<dbReference type="Pfam" id="PF13541">
    <property type="entry name" value="ChlI"/>
    <property type="match status" value="1"/>
</dbReference>
<evidence type="ECO:0000256" key="10">
    <source>
        <dbReference type="ARBA" id="ARBA00023204"/>
    </source>
</evidence>
<keyword evidence="7" id="KW-0067">ATP-binding</keyword>
<dbReference type="PANTHER" id="PTHR32472:SF10">
    <property type="entry name" value="DNA REPAIR PROTEIN RADA-LIKE PROTEIN"/>
    <property type="match status" value="1"/>
</dbReference>
<reference evidence="12" key="1">
    <citation type="submission" date="2023-03" db="EMBL/GenBank/DDBJ databases">
        <authorList>
            <person name="Steffen K."/>
            <person name="Cardenas P."/>
        </authorList>
    </citation>
    <scope>NUCLEOTIDE SEQUENCE</scope>
</reference>
<dbReference type="PRINTS" id="PR01874">
    <property type="entry name" value="DNAREPAIRADA"/>
</dbReference>
<dbReference type="InterPro" id="IPR003593">
    <property type="entry name" value="AAA+_ATPase"/>
</dbReference>
<evidence type="ECO:0000313" key="12">
    <source>
        <dbReference type="EMBL" id="CAI8026508.1"/>
    </source>
</evidence>
<dbReference type="GO" id="GO:0008270">
    <property type="term" value="F:zinc ion binding"/>
    <property type="evidence" value="ECO:0007669"/>
    <property type="project" value="UniProtKB-KW"/>
</dbReference>
<dbReference type="GO" id="GO:0003684">
    <property type="term" value="F:damaged DNA binding"/>
    <property type="evidence" value="ECO:0007669"/>
    <property type="project" value="InterPro"/>
</dbReference>
<dbReference type="InterPro" id="IPR041166">
    <property type="entry name" value="Rubredoxin_2"/>
</dbReference>
<keyword evidence="9" id="KW-0238">DNA-binding</keyword>
<proteinExistence type="inferred from homology"/>
<evidence type="ECO:0000256" key="3">
    <source>
        <dbReference type="ARBA" id="ARBA00022763"/>
    </source>
</evidence>
<dbReference type="InterPro" id="IPR027417">
    <property type="entry name" value="P-loop_NTPase"/>
</dbReference>
<dbReference type="GO" id="GO:0005524">
    <property type="term" value="F:ATP binding"/>
    <property type="evidence" value="ECO:0007669"/>
    <property type="project" value="UniProtKB-KW"/>
</dbReference>
<evidence type="ECO:0000256" key="5">
    <source>
        <dbReference type="ARBA" id="ARBA00022801"/>
    </source>
</evidence>
<dbReference type="InterPro" id="IPR020588">
    <property type="entry name" value="RecA_ATP-bd"/>
</dbReference>
<keyword evidence="1" id="KW-0479">Metal-binding</keyword>
<dbReference type="InterPro" id="IPR014721">
    <property type="entry name" value="Ribsml_uS5_D2-typ_fold_subgr"/>
</dbReference>
<feature type="domain" description="RecA family profile 1" evidence="11">
    <location>
        <begin position="65"/>
        <end position="214"/>
    </location>
</feature>
<evidence type="ECO:0000256" key="9">
    <source>
        <dbReference type="ARBA" id="ARBA00023125"/>
    </source>
</evidence>
<dbReference type="NCBIfam" id="TIGR00416">
    <property type="entry name" value="sms"/>
    <property type="match status" value="1"/>
</dbReference>
<keyword evidence="8" id="KW-0346">Stress response</keyword>
<dbReference type="CDD" id="cd01121">
    <property type="entry name" value="RadA_SMS_N"/>
    <property type="match status" value="1"/>
</dbReference>
<keyword evidence="6" id="KW-0862">Zinc</keyword>
<feature type="non-terminal residue" evidence="12">
    <location>
        <position position="1"/>
    </location>
</feature>
<protein>
    <submittedName>
        <fullName evidence="12">DNA repair protein RadA</fullName>
    </submittedName>
</protein>
<evidence type="ECO:0000256" key="1">
    <source>
        <dbReference type="ARBA" id="ARBA00022723"/>
    </source>
</evidence>
<dbReference type="SUPFAM" id="SSF52540">
    <property type="entry name" value="P-loop containing nucleoside triphosphate hydrolases"/>
    <property type="match status" value="1"/>
</dbReference>
<evidence type="ECO:0000256" key="8">
    <source>
        <dbReference type="ARBA" id="ARBA00023016"/>
    </source>
</evidence>
<dbReference type="SMART" id="SM00382">
    <property type="entry name" value="AAA"/>
    <property type="match status" value="1"/>
</dbReference>
<dbReference type="SUPFAM" id="SSF54211">
    <property type="entry name" value="Ribosomal protein S5 domain 2-like"/>
    <property type="match status" value="1"/>
</dbReference>
<keyword evidence="13" id="KW-1185">Reference proteome</keyword>
<dbReference type="GO" id="GO:0005829">
    <property type="term" value="C:cytosol"/>
    <property type="evidence" value="ECO:0007669"/>
    <property type="project" value="TreeGrafter"/>
</dbReference>
<name>A0AA35SC87_GEOBA</name>
<dbReference type="Pfam" id="PF13481">
    <property type="entry name" value="AAA_25"/>
    <property type="match status" value="1"/>
</dbReference>
<dbReference type="FunFam" id="3.40.50.300:FF:000050">
    <property type="entry name" value="DNA repair protein RadA"/>
    <property type="match status" value="1"/>
</dbReference>
<accession>A0AA35SC87</accession>